<dbReference type="EMBL" id="JAHTBI010000091">
    <property type="protein sequence ID" value="MBV6289747.1"/>
    <property type="molecule type" value="Genomic_DNA"/>
</dbReference>
<evidence type="ECO:0000256" key="1">
    <source>
        <dbReference type="ARBA" id="ARBA00004651"/>
    </source>
</evidence>
<evidence type="ECO:0000256" key="4">
    <source>
        <dbReference type="ARBA" id="ARBA00022989"/>
    </source>
</evidence>
<keyword evidence="5 6" id="KW-0472">Membrane</keyword>
<dbReference type="GO" id="GO:0015171">
    <property type="term" value="F:amino acid transmembrane transporter activity"/>
    <property type="evidence" value="ECO:0007669"/>
    <property type="project" value="TreeGrafter"/>
</dbReference>
<comment type="caution">
    <text evidence="7">The sequence shown here is derived from an EMBL/GenBank/DDBJ whole genome shotgun (WGS) entry which is preliminary data.</text>
</comment>
<dbReference type="Pfam" id="PF01810">
    <property type="entry name" value="LysE"/>
    <property type="match status" value="1"/>
</dbReference>
<keyword evidence="2" id="KW-1003">Cell membrane</keyword>
<name>A0A9Q2XMH1_9PSED</name>
<dbReference type="GO" id="GO:0005886">
    <property type="term" value="C:plasma membrane"/>
    <property type="evidence" value="ECO:0007669"/>
    <property type="project" value="UniProtKB-SubCell"/>
</dbReference>
<evidence type="ECO:0000313" key="8">
    <source>
        <dbReference type="Proteomes" id="UP001106592"/>
    </source>
</evidence>
<keyword evidence="3 6" id="KW-0812">Transmembrane</keyword>
<feature type="transmembrane region" description="Helical" evidence="6">
    <location>
        <begin position="117"/>
        <end position="133"/>
    </location>
</feature>
<sequence length="196" mass="20303">MLAFMLFAFVASITPGPTNLLVLSNSARYGLRAALPIILGAAVGAALIVWLVGSGLGTALLAVPKVQVLLNGAGVAWLSWLAWKIYSSPVQALEPGQAAAPLGLWGAAALQVINPKTWMMALAVAGVFIDVAATDRIAQVTRLSLVFVLIALPCLGGWALLGSGARRLSGSPTVLRRINRGLALLLLVSAWASLCQ</sequence>
<dbReference type="PANTHER" id="PTHR30086">
    <property type="entry name" value="ARGININE EXPORTER PROTEIN ARGO"/>
    <property type="match status" value="1"/>
</dbReference>
<comment type="subcellular location">
    <subcellularLocation>
        <location evidence="1">Cell membrane</location>
        <topology evidence="1">Multi-pass membrane protein</topology>
    </subcellularLocation>
</comment>
<feature type="transmembrane region" description="Helical" evidence="6">
    <location>
        <begin position="145"/>
        <end position="165"/>
    </location>
</feature>
<evidence type="ECO:0000256" key="2">
    <source>
        <dbReference type="ARBA" id="ARBA00022475"/>
    </source>
</evidence>
<dbReference type="PANTHER" id="PTHR30086:SF20">
    <property type="entry name" value="ARGININE EXPORTER PROTEIN ARGO-RELATED"/>
    <property type="match status" value="1"/>
</dbReference>
<protein>
    <submittedName>
        <fullName evidence="7">LysE family translocator</fullName>
    </submittedName>
</protein>
<accession>A0A9Q2XMH1</accession>
<dbReference type="RefSeq" id="WP_217977773.1">
    <property type="nucleotide sequence ID" value="NZ_JAHTBI010000091.1"/>
</dbReference>
<dbReference type="AlphaFoldDB" id="A0A9Q2XMH1"/>
<dbReference type="GO" id="GO:0033228">
    <property type="term" value="P:cysteine export across plasma membrane"/>
    <property type="evidence" value="ECO:0007669"/>
    <property type="project" value="TreeGrafter"/>
</dbReference>
<keyword evidence="8" id="KW-1185">Reference proteome</keyword>
<evidence type="ECO:0000313" key="7">
    <source>
        <dbReference type="EMBL" id="MBV6289747.1"/>
    </source>
</evidence>
<dbReference type="InterPro" id="IPR001123">
    <property type="entry name" value="LeuE-type"/>
</dbReference>
<dbReference type="Proteomes" id="UP001106592">
    <property type="component" value="Unassembled WGS sequence"/>
</dbReference>
<reference evidence="7" key="1">
    <citation type="journal article" date="2022" name="Int. J. Syst. Evol. Microbiol.">
        <title>Pseudomonas aegrilactucae sp. nov. and Pseudomonas morbosilactucae sp. nov., pathogens causing bacterial rot of lettuce in Japan.</title>
        <authorList>
            <person name="Sawada H."/>
            <person name="Fujikawa T."/>
            <person name="Satou M."/>
        </authorList>
    </citation>
    <scope>NUCLEOTIDE SEQUENCE</scope>
    <source>
        <strain evidence="7">MAFF 301350</strain>
    </source>
</reference>
<evidence type="ECO:0000256" key="5">
    <source>
        <dbReference type="ARBA" id="ARBA00023136"/>
    </source>
</evidence>
<gene>
    <name evidence="7" type="ORF">KUO17_22400</name>
</gene>
<feature type="transmembrane region" description="Helical" evidence="6">
    <location>
        <begin position="177"/>
        <end position="195"/>
    </location>
</feature>
<evidence type="ECO:0000256" key="3">
    <source>
        <dbReference type="ARBA" id="ARBA00022692"/>
    </source>
</evidence>
<organism evidence="7 8">
    <name type="scientific">Pseudomonas aegrilactucae</name>
    <dbReference type="NCBI Taxonomy" id="2854028"/>
    <lineage>
        <taxon>Bacteria</taxon>
        <taxon>Pseudomonadati</taxon>
        <taxon>Pseudomonadota</taxon>
        <taxon>Gammaproteobacteria</taxon>
        <taxon>Pseudomonadales</taxon>
        <taxon>Pseudomonadaceae</taxon>
        <taxon>Pseudomonas</taxon>
    </lineage>
</organism>
<proteinExistence type="predicted"/>
<reference evidence="7" key="2">
    <citation type="journal article" date="2023" name="Plant Pathol.">
        <title>Dismantling and reorganizing Pseudomonas marginalis sensu#lato.</title>
        <authorList>
            <person name="Sawada H."/>
            <person name="Fujikawa T."/>
            <person name="Satou M."/>
        </authorList>
    </citation>
    <scope>NUCLEOTIDE SEQUENCE</scope>
    <source>
        <strain evidence="7">MAFF 301350</strain>
    </source>
</reference>
<keyword evidence="4 6" id="KW-1133">Transmembrane helix</keyword>
<evidence type="ECO:0000256" key="6">
    <source>
        <dbReference type="SAM" id="Phobius"/>
    </source>
</evidence>
<feature type="transmembrane region" description="Helical" evidence="6">
    <location>
        <begin position="36"/>
        <end position="61"/>
    </location>
</feature>